<evidence type="ECO:0000313" key="1">
    <source>
        <dbReference type="EMBL" id="HFN01583.1"/>
    </source>
</evidence>
<comment type="caution">
    <text evidence="1">The sequence shown here is derived from an EMBL/GenBank/DDBJ whole genome shotgun (WGS) entry which is preliminary data.</text>
</comment>
<dbReference type="AlphaFoldDB" id="A0A7C3KKV4"/>
<protein>
    <submittedName>
        <fullName evidence="1">Uncharacterized protein</fullName>
    </submittedName>
</protein>
<dbReference type="EMBL" id="DSRU01000422">
    <property type="protein sequence ID" value="HFN01583.1"/>
    <property type="molecule type" value="Genomic_DNA"/>
</dbReference>
<sequence length="65" mass="7289">MFNVGEYVLNQKTGNIGKVIGYGHQLLTEGYTTTLKVLVDYARTSGKPGMIEEDVYSSWSKWVKS</sequence>
<gene>
    <name evidence="1" type="ORF">ENR64_28340</name>
</gene>
<name>A0A7C3KKV4_9CYAN</name>
<proteinExistence type="predicted"/>
<accession>A0A7C3KKV4</accession>
<reference evidence="1" key="1">
    <citation type="journal article" date="2020" name="mSystems">
        <title>Genome- and Community-Level Interaction Insights into Carbon Utilization and Element Cycling Functions of Hydrothermarchaeota in Hydrothermal Sediment.</title>
        <authorList>
            <person name="Zhou Z."/>
            <person name="Liu Y."/>
            <person name="Xu W."/>
            <person name="Pan J."/>
            <person name="Luo Z.H."/>
            <person name="Li M."/>
        </authorList>
    </citation>
    <scope>NUCLEOTIDE SEQUENCE [LARGE SCALE GENOMIC DNA]</scope>
    <source>
        <strain evidence="1">SpSt-418</strain>
    </source>
</reference>
<organism evidence="1">
    <name type="scientific">Oscillatoriales cyanobacterium SpSt-418</name>
    <dbReference type="NCBI Taxonomy" id="2282169"/>
    <lineage>
        <taxon>Bacteria</taxon>
        <taxon>Bacillati</taxon>
        <taxon>Cyanobacteriota</taxon>
        <taxon>Cyanophyceae</taxon>
        <taxon>Oscillatoriophycideae</taxon>
        <taxon>Oscillatoriales</taxon>
    </lineage>
</organism>